<dbReference type="Proteomes" id="UP000092993">
    <property type="component" value="Unassembled WGS sequence"/>
</dbReference>
<gene>
    <name evidence="2" type="ORF">A0H81_02887</name>
</gene>
<reference evidence="2 3" key="1">
    <citation type="submission" date="2016-03" db="EMBL/GenBank/DDBJ databases">
        <title>Whole genome sequencing of Grifola frondosa 9006-11.</title>
        <authorList>
            <person name="Min B."/>
            <person name="Park H."/>
            <person name="Kim J.-G."/>
            <person name="Cho H."/>
            <person name="Oh Y.-L."/>
            <person name="Kong W.-S."/>
            <person name="Choi I.-G."/>
        </authorList>
    </citation>
    <scope>NUCLEOTIDE SEQUENCE [LARGE SCALE GENOMIC DNA]</scope>
    <source>
        <strain evidence="2 3">9006-11</strain>
    </source>
</reference>
<evidence type="ECO:0000256" key="1">
    <source>
        <dbReference type="SAM" id="MobiDB-lite"/>
    </source>
</evidence>
<accession>A0A1C7MNA6</accession>
<feature type="region of interest" description="Disordered" evidence="1">
    <location>
        <begin position="32"/>
        <end position="81"/>
    </location>
</feature>
<keyword evidence="3" id="KW-1185">Reference proteome</keyword>
<comment type="caution">
    <text evidence="2">The sequence shown here is derived from an EMBL/GenBank/DDBJ whole genome shotgun (WGS) entry which is preliminary data.</text>
</comment>
<evidence type="ECO:0000313" key="3">
    <source>
        <dbReference type="Proteomes" id="UP000092993"/>
    </source>
</evidence>
<evidence type="ECO:0000313" key="2">
    <source>
        <dbReference type="EMBL" id="OBZ78343.1"/>
    </source>
</evidence>
<protein>
    <submittedName>
        <fullName evidence="2">Uncharacterized protein</fullName>
    </submittedName>
</protein>
<organism evidence="2 3">
    <name type="scientific">Grifola frondosa</name>
    <name type="common">Maitake</name>
    <name type="synonym">Polyporus frondosus</name>
    <dbReference type="NCBI Taxonomy" id="5627"/>
    <lineage>
        <taxon>Eukaryota</taxon>
        <taxon>Fungi</taxon>
        <taxon>Dikarya</taxon>
        <taxon>Basidiomycota</taxon>
        <taxon>Agaricomycotina</taxon>
        <taxon>Agaricomycetes</taxon>
        <taxon>Polyporales</taxon>
        <taxon>Grifolaceae</taxon>
        <taxon>Grifola</taxon>
    </lineage>
</organism>
<proteinExistence type="predicted"/>
<name>A0A1C7MNA6_GRIFR</name>
<dbReference type="AlphaFoldDB" id="A0A1C7MNA6"/>
<dbReference type="EMBL" id="LUGG01000002">
    <property type="protein sequence ID" value="OBZ78343.1"/>
    <property type="molecule type" value="Genomic_DNA"/>
</dbReference>
<sequence length="81" mass="8621">MGDIMLMEAVTCIVWEKKQLLSSTASGTGSAFHDGFGGAGSSSPSGVSRSGRHLRVRVYSGTSTNDQHVYGHLPNHLDTRD</sequence>